<keyword evidence="2" id="KW-1185">Reference proteome</keyword>
<name>A0ACC0L6E3_RHOML</name>
<evidence type="ECO:0000313" key="1">
    <source>
        <dbReference type="EMBL" id="KAI8524100.1"/>
    </source>
</evidence>
<accession>A0ACC0L6E3</accession>
<reference evidence="1" key="1">
    <citation type="submission" date="2022-02" db="EMBL/GenBank/DDBJ databases">
        <title>Plant Genome Project.</title>
        <authorList>
            <person name="Zhang R.-G."/>
        </authorList>
    </citation>
    <scope>NUCLEOTIDE SEQUENCE</scope>
    <source>
        <strain evidence="1">AT1</strain>
    </source>
</reference>
<proteinExistence type="predicted"/>
<organism evidence="1 2">
    <name type="scientific">Rhododendron molle</name>
    <name type="common">Chinese azalea</name>
    <name type="synonym">Azalea mollis</name>
    <dbReference type="NCBI Taxonomy" id="49168"/>
    <lineage>
        <taxon>Eukaryota</taxon>
        <taxon>Viridiplantae</taxon>
        <taxon>Streptophyta</taxon>
        <taxon>Embryophyta</taxon>
        <taxon>Tracheophyta</taxon>
        <taxon>Spermatophyta</taxon>
        <taxon>Magnoliopsida</taxon>
        <taxon>eudicotyledons</taxon>
        <taxon>Gunneridae</taxon>
        <taxon>Pentapetalae</taxon>
        <taxon>asterids</taxon>
        <taxon>Ericales</taxon>
        <taxon>Ericaceae</taxon>
        <taxon>Ericoideae</taxon>
        <taxon>Rhodoreae</taxon>
        <taxon>Rhododendron</taxon>
    </lineage>
</organism>
<gene>
    <name evidence="1" type="ORF">RHMOL_Rhmol13G0123200</name>
</gene>
<protein>
    <submittedName>
        <fullName evidence="1">Uncharacterized protein</fullName>
    </submittedName>
</protein>
<dbReference type="EMBL" id="CM046400">
    <property type="protein sequence ID" value="KAI8524100.1"/>
    <property type="molecule type" value="Genomic_DNA"/>
</dbReference>
<sequence length="56" mass="6344">MYTGFGALISEELFHKFKGLTGILWVLPDPYLDVPNKDYGGGFLFINGQVVHRPQF</sequence>
<dbReference type="Proteomes" id="UP001062846">
    <property type="component" value="Chromosome 13"/>
</dbReference>
<evidence type="ECO:0000313" key="2">
    <source>
        <dbReference type="Proteomes" id="UP001062846"/>
    </source>
</evidence>
<comment type="caution">
    <text evidence="1">The sequence shown here is derived from an EMBL/GenBank/DDBJ whole genome shotgun (WGS) entry which is preliminary data.</text>
</comment>